<gene>
    <name evidence="1" type="ORF">PVAP13_2KG215291</name>
</gene>
<proteinExistence type="predicted"/>
<comment type="caution">
    <text evidence="1">The sequence shown here is derived from an EMBL/GenBank/DDBJ whole genome shotgun (WGS) entry which is preliminary data.</text>
</comment>
<accession>A0A8T0W5V7</accession>
<dbReference type="Proteomes" id="UP000823388">
    <property type="component" value="Chromosome 2K"/>
</dbReference>
<dbReference type="AlphaFoldDB" id="A0A8T0W5V7"/>
<organism evidence="1 2">
    <name type="scientific">Panicum virgatum</name>
    <name type="common">Blackwell switchgrass</name>
    <dbReference type="NCBI Taxonomy" id="38727"/>
    <lineage>
        <taxon>Eukaryota</taxon>
        <taxon>Viridiplantae</taxon>
        <taxon>Streptophyta</taxon>
        <taxon>Embryophyta</taxon>
        <taxon>Tracheophyta</taxon>
        <taxon>Spermatophyta</taxon>
        <taxon>Magnoliopsida</taxon>
        <taxon>Liliopsida</taxon>
        <taxon>Poales</taxon>
        <taxon>Poaceae</taxon>
        <taxon>PACMAD clade</taxon>
        <taxon>Panicoideae</taxon>
        <taxon>Panicodae</taxon>
        <taxon>Paniceae</taxon>
        <taxon>Panicinae</taxon>
        <taxon>Panicum</taxon>
        <taxon>Panicum sect. Hiantes</taxon>
    </lineage>
</organism>
<keyword evidence="2" id="KW-1185">Reference proteome</keyword>
<evidence type="ECO:0000313" key="1">
    <source>
        <dbReference type="EMBL" id="KAG2642795.1"/>
    </source>
</evidence>
<reference evidence="1" key="1">
    <citation type="submission" date="2020-05" db="EMBL/GenBank/DDBJ databases">
        <title>WGS assembly of Panicum virgatum.</title>
        <authorList>
            <person name="Lovell J.T."/>
            <person name="Jenkins J."/>
            <person name="Shu S."/>
            <person name="Juenger T.E."/>
            <person name="Schmutz J."/>
        </authorList>
    </citation>
    <scope>NUCLEOTIDE SEQUENCE</scope>
    <source>
        <strain evidence="1">AP13</strain>
    </source>
</reference>
<name>A0A8T0W5V7_PANVG</name>
<dbReference type="EMBL" id="CM029039">
    <property type="protein sequence ID" value="KAG2642795.1"/>
    <property type="molecule type" value="Genomic_DNA"/>
</dbReference>
<sequence>MHCFLPELLTGKASRIIRSDLYISLNLLHWIFFSNHSYLTSSPKINGFLFQFLIMWKWQQDHIRTTSGWDQQSECHLQVVRFQNMNLLKYSCQLECRKRPVSPLWSPRSSKRQEKSGGEINSFGSNVITNLDASLLSSAPLGCMLTLPYLRKPEHISIT</sequence>
<evidence type="ECO:0000313" key="2">
    <source>
        <dbReference type="Proteomes" id="UP000823388"/>
    </source>
</evidence>
<protein>
    <submittedName>
        <fullName evidence="1">Uncharacterized protein</fullName>
    </submittedName>
</protein>